<dbReference type="PROSITE" id="PS51257">
    <property type="entry name" value="PROKAR_LIPOPROTEIN"/>
    <property type="match status" value="1"/>
</dbReference>
<gene>
    <name evidence="1" type="ORF">O181_099980</name>
</gene>
<reference evidence="1" key="1">
    <citation type="submission" date="2021-03" db="EMBL/GenBank/DDBJ databases">
        <title>Draft genome sequence of rust myrtle Austropuccinia psidii MF-1, a brazilian biotype.</title>
        <authorList>
            <person name="Quecine M.C."/>
            <person name="Pachon D.M.R."/>
            <person name="Bonatelli M.L."/>
            <person name="Correr F.H."/>
            <person name="Franceschini L.M."/>
            <person name="Leite T.F."/>
            <person name="Margarido G.R.A."/>
            <person name="Almeida C.A."/>
            <person name="Ferrarezi J.A."/>
            <person name="Labate C.A."/>
        </authorList>
    </citation>
    <scope>NUCLEOTIDE SEQUENCE</scope>
    <source>
        <strain evidence="1">MF-1</strain>
    </source>
</reference>
<dbReference type="Proteomes" id="UP000765509">
    <property type="component" value="Unassembled WGS sequence"/>
</dbReference>
<accession>A0A9Q3JBW5</accession>
<dbReference type="AlphaFoldDB" id="A0A9Q3JBW5"/>
<protein>
    <submittedName>
        <fullName evidence="1">Uncharacterized protein</fullName>
    </submittedName>
</protein>
<organism evidence="1 2">
    <name type="scientific">Austropuccinia psidii MF-1</name>
    <dbReference type="NCBI Taxonomy" id="1389203"/>
    <lineage>
        <taxon>Eukaryota</taxon>
        <taxon>Fungi</taxon>
        <taxon>Dikarya</taxon>
        <taxon>Basidiomycota</taxon>
        <taxon>Pucciniomycotina</taxon>
        <taxon>Pucciniomycetes</taxon>
        <taxon>Pucciniales</taxon>
        <taxon>Sphaerophragmiaceae</taxon>
        <taxon>Austropuccinia</taxon>
    </lineage>
</organism>
<comment type="caution">
    <text evidence="1">The sequence shown here is derived from an EMBL/GenBank/DDBJ whole genome shotgun (WGS) entry which is preliminary data.</text>
</comment>
<sequence length="162" mass="18368">MLFQRAQLITSTAFLACTFISFVLTLSTQECRRKYQPLSDKPDETTVICVNHGNYTYNCAKKTCRVGDKHTPLSPIKNPYDALRFRGCYQGTSRFGFIYPDQYTSDPNTDEIDVGKAHSLSHSAPPQPIPFEGTFKCWWNGGRLKMNYKRYVCGECVLIATG</sequence>
<dbReference type="EMBL" id="AVOT02069336">
    <property type="protein sequence ID" value="MBW0560265.1"/>
    <property type="molecule type" value="Genomic_DNA"/>
</dbReference>
<dbReference type="OrthoDB" id="2518618at2759"/>
<name>A0A9Q3JBW5_9BASI</name>
<evidence type="ECO:0000313" key="2">
    <source>
        <dbReference type="Proteomes" id="UP000765509"/>
    </source>
</evidence>
<proteinExistence type="predicted"/>
<keyword evidence="2" id="KW-1185">Reference proteome</keyword>
<evidence type="ECO:0000313" key="1">
    <source>
        <dbReference type="EMBL" id="MBW0560265.1"/>
    </source>
</evidence>